<gene>
    <name evidence="2" type="ORF">AU255_12135</name>
</gene>
<dbReference type="STRING" id="1420851.AU255_12135"/>
<keyword evidence="1" id="KW-0812">Transmembrane</keyword>
<sequence>MSTTEKSVSTSLHYLEEKLADKNPVLLQAFRLYHELDQVAYDLGLIGMDDSLVNKTSWSPVITVIGDSPSGRNEFINRYLDTAIPAIDTFANHAQFTVLIHHPDEVPRNLPGTAVDGDPQFPFYHISERLNQIEKDESRHINTYLELTTNNSSKLKDKTIILAPGFAPNIKYEGVALLREHAATLSDLVFVFFDASKPNLEDYRSALAPFLKMTTLSHNPGKFIYVINQDPDSVNTVDLASWKQQLSNLGLQSGQFFVLKQSTETNNQLAIEQKLANIDVESAYRILHTLEQHINEFESVVIHEVKKAIILWKDRSHFTVIVLLSFIALTLVAGEIQFGLVAVLLDPFVASIFLFLLIIILIPFHIYSSKIHAKFISKKLVERQIELGLMENLSALFEKSLTFWHILLPFEQPVGWNKDVQETLDMIKTRAKGLVQSLNNIFNSSITSANSKKKILF</sequence>
<dbReference type="EMBL" id="LPUF01000001">
    <property type="protein sequence ID" value="OQK18525.1"/>
    <property type="molecule type" value="Genomic_DNA"/>
</dbReference>
<keyword evidence="1" id="KW-1133">Transmembrane helix</keyword>
<keyword evidence="1" id="KW-0472">Membrane</keyword>
<feature type="transmembrane region" description="Helical" evidence="1">
    <location>
        <begin position="318"/>
        <end position="342"/>
    </location>
</feature>
<dbReference type="OrthoDB" id="8541181at2"/>
<dbReference type="Gene3D" id="3.40.50.300">
    <property type="entry name" value="P-loop containing nucleotide triphosphate hydrolases"/>
    <property type="match status" value="1"/>
</dbReference>
<evidence type="ECO:0000313" key="3">
    <source>
        <dbReference type="Proteomes" id="UP000191980"/>
    </source>
</evidence>
<reference evidence="2 3" key="1">
    <citation type="submission" date="2015-12" db="EMBL/GenBank/DDBJ databases">
        <authorList>
            <person name="Shamseldin A."/>
            <person name="Moawad H."/>
            <person name="Abd El-Rahim W.M."/>
            <person name="Sadowsky M.J."/>
        </authorList>
    </citation>
    <scope>NUCLEOTIDE SEQUENCE [LARGE SCALE GENOMIC DNA]</scope>
    <source>
        <strain evidence="2 3">WF1</strain>
    </source>
</reference>
<evidence type="ECO:0008006" key="4">
    <source>
        <dbReference type="Google" id="ProtNLM"/>
    </source>
</evidence>
<feature type="transmembrane region" description="Helical" evidence="1">
    <location>
        <begin position="348"/>
        <end position="368"/>
    </location>
</feature>
<protein>
    <recommendedName>
        <fullName evidence="4">Dynamin family protein</fullName>
    </recommendedName>
</protein>
<name>A0A1V8MAD4_9GAMM</name>
<proteinExistence type="predicted"/>
<accession>A0A1V8MAD4</accession>
<dbReference type="AlphaFoldDB" id="A0A1V8MAD4"/>
<evidence type="ECO:0000256" key="1">
    <source>
        <dbReference type="SAM" id="Phobius"/>
    </source>
</evidence>
<evidence type="ECO:0000313" key="2">
    <source>
        <dbReference type="EMBL" id="OQK18525.1"/>
    </source>
</evidence>
<dbReference type="Proteomes" id="UP000191980">
    <property type="component" value="Unassembled WGS sequence"/>
</dbReference>
<organism evidence="2 3">
    <name type="scientific">Methyloprofundus sedimenti</name>
    <dbReference type="NCBI Taxonomy" id="1420851"/>
    <lineage>
        <taxon>Bacteria</taxon>
        <taxon>Pseudomonadati</taxon>
        <taxon>Pseudomonadota</taxon>
        <taxon>Gammaproteobacteria</taxon>
        <taxon>Methylococcales</taxon>
        <taxon>Methylococcaceae</taxon>
        <taxon>Methyloprofundus</taxon>
    </lineage>
</organism>
<dbReference type="RefSeq" id="WP_080523127.1">
    <property type="nucleotide sequence ID" value="NZ_LPUF01000001.1"/>
</dbReference>
<keyword evidence="3" id="KW-1185">Reference proteome</keyword>
<dbReference type="InterPro" id="IPR027417">
    <property type="entry name" value="P-loop_NTPase"/>
</dbReference>
<comment type="caution">
    <text evidence="2">The sequence shown here is derived from an EMBL/GenBank/DDBJ whole genome shotgun (WGS) entry which is preliminary data.</text>
</comment>